<proteinExistence type="predicted"/>
<comment type="caution">
    <text evidence="2">The sequence shown here is derived from an EMBL/GenBank/DDBJ whole genome shotgun (WGS) entry which is preliminary data.</text>
</comment>
<gene>
    <name evidence="2" type="ORF">LIER_29226</name>
</gene>
<dbReference type="Proteomes" id="UP001454036">
    <property type="component" value="Unassembled WGS sequence"/>
</dbReference>
<evidence type="ECO:0000256" key="1">
    <source>
        <dbReference type="SAM" id="MobiDB-lite"/>
    </source>
</evidence>
<keyword evidence="3" id="KW-1185">Reference proteome</keyword>
<accession>A0AAV3RPD2</accession>
<feature type="region of interest" description="Disordered" evidence="1">
    <location>
        <begin position="48"/>
        <end position="95"/>
    </location>
</feature>
<dbReference type="AlphaFoldDB" id="A0AAV3RPD2"/>
<reference evidence="2 3" key="1">
    <citation type="submission" date="2024-01" db="EMBL/GenBank/DDBJ databases">
        <title>The complete chloroplast genome sequence of Lithospermum erythrorhizon: insights into the phylogenetic relationship among Boraginaceae species and the maternal lineages of purple gromwells.</title>
        <authorList>
            <person name="Okada T."/>
            <person name="Watanabe K."/>
        </authorList>
    </citation>
    <scope>NUCLEOTIDE SEQUENCE [LARGE SCALE GENOMIC DNA]</scope>
</reference>
<evidence type="ECO:0000313" key="3">
    <source>
        <dbReference type="Proteomes" id="UP001454036"/>
    </source>
</evidence>
<protein>
    <submittedName>
        <fullName evidence="2">Uncharacterized protein</fullName>
    </submittedName>
</protein>
<name>A0AAV3RPD2_LITER</name>
<sequence length="146" mass="16396">MHLSQLLSQTGSHILRLMQDGANSANGLHLVLQFGREDITTRPFLLHQAPTTRQAPTTPARKKAMANTRRVLPVPRKFPAGRGARMMKSPKDETWRNEFSACTKKNHGKTTSELRARNYGQNNVSRPAALTSREGFEARKPLYMEG</sequence>
<organism evidence="2 3">
    <name type="scientific">Lithospermum erythrorhizon</name>
    <name type="common">Purple gromwell</name>
    <name type="synonym">Lithospermum officinale var. erythrorhizon</name>
    <dbReference type="NCBI Taxonomy" id="34254"/>
    <lineage>
        <taxon>Eukaryota</taxon>
        <taxon>Viridiplantae</taxon>
        <taxon>Streptophyta</taxon>
        <taxon>Embryophyta</taxon>
        <taxon>Tracheophyta</taxon>
        <taxon>Spermatophyta</taxon>
        <taxon>Magnoliopsida</taxon>
        <taxon>eudicotyledons</taxon>
        <taxon>Gunneridae</taxon>
        <taxon>Pentapetalae</taxon>
        <taxon>asterids</taxon>
        <taxon>lamiids</taxon>
        <taxon>Boraginales</taxon>
        <taxon>Boraginaceae</taxon>
        <taxon>Boraginoideae</taxon>
        <taxon>Lithospermeae</taxon>
        <taxon>Lithospermum</taxon>
    </lineage>
</organism>
<feature type="compositionally biased region" description="Low complexity" evidence="1">
    <location>
        <begin position="48"/>
        <end position="59"/>
    </location>
</feature>
<evidence type="ECO:0000313" key="2">
    <source>
        <dbReference type="EMBL" id="GAA0176187.1"/>
    </source>
</evidence>
<dbReference type="EMBL" id="BAABME010009993">
    <property type="protein sequence ID" value="GAA0176187.1"/>
    <property type="molecule type" value="Genomic_DNA"/>
</dbReference>